<keyword evidence="1" id="KW-0229">DNA integration</keyword>
<proteinExistence type="predicted"/>
<gene>
    <name evidence="6" type="ORF">H9791_08200</name>
</gene>
<evidence type="ECO:0000313" key="7">
    <source>
        <dbReference type="Proteomes" id="UP000824236"/>
    </source>
</evidence>
<dbReference type="Gene3D" id="1.10.443.10">
    <property type="entry name" value="Intergrase catalytic core"/>
    <property type="match status" value="1"/>
</dbReference>
<protein>
    <submittedName>
        <fullName evidence="6">Site-specific integrase</fullName>
    </submittedName>
</protein>
<name>A0A9E2NNX7_9BACE</name>
<dbReference type="GO" id="GO:0006310">
    <property type="term" value="P:DNA recombination"/>
    <property type="evidence" value="ECO:0007669"/>
    <property type="project" value="UniProtKB-KW"/>
</dbReference>
<dbReference type="PROSITE" id="PS51900">
    <property type="entry name" value="CB"/>
    <property type="match status" value="1"/>
</dbReference>
<reference evidence="6" key="1">
    <citation type="journal article" date="2021" name="PeerJ">
        <title>Extensive microbial diversity within the chicken gut microbiome revealed by metagenomics and culture.</title>
        <authorList>
            <person name="Gilroy R."/>
            <person name="Ravi A."/>
            <person name="Getino M."/>
            <person name="Pursley I."/>
            <person name="Horton D.L."/>
            <person name="Alikhan N.F."/>
            <person name="Baker D."/>
            <person name="Gharbi K."/>
            <person name="Hall N."/>
            <person name="Watson M."/>
            <person name="Adriaenssens E.M."/>
            <person name="Foster-Nyarko E."/>
            <person name="Jarju S."/>
            <person name="Secka A."/>
            <person name="Antonio M."/>
            <person name="Oren A."/>
            <person name="Chaudhuri R.R."/>
            <person name="La Ragione R."/>
            <person name="Hildebrand F."/>
            <person name="Pallen M.J."/>
        </authorList>
    </citation>
    <scope>NUCLEOTIDE SEQUENCE</scope>
    <source>
        <strain evidence="6">B3-3758</strain>
    </source>
</reference>
<dbReference type="EMBL" id="JAHLFO010000114">
    <property type="protein sequence ID" value="MBU3814470.1"/>
    <property type="molecule type" value="Genomic_DNA"/>
</dbReference>
<evidence type="ECO:0000256" key="2">
    <source>
        <dbReference type="ARBA" id="ARBA00023125"/>
    </source>
</evidence>
<comment type="caution">
    <text evidence="6">The sequence shown here is derived from an EMBL/GenBank/DDBJ whole genome shotgun (WGS) entry which is preliminary data.</text>
</comment>
<dbReference type="InterPro" id="IPR013762">
    <property type="entry name" value="Integrase-like_cat_sf"/>
</dbReference>
<sequence>MLTFKAEILKNKQKADGTYNVKIRMTHNREVKRLSTNIFVRPNDLTKSLKLKNPVFIKEADALVRQYQEICSTLPLEASTYSIDEILEYIKTEQNRKKSIDFILFCKEWLDRTEIKGKKNYKTALNTFITYIGKDCLPTNQITKDLLKGFLEYLLKRRAEKIAELQKKGKRIPSNRTISLYLGSIRHLFNEAKKRYNDYDRGIILISNSPFENFEIPKQEATRKRALSPETIRKIWELPYILNTTNGKERICPYNLAKDCFILSFCLIGINSVDLYNCSELKDNIITYYRTKTKDRRLDKAKMQVHIPSIIMPLMQKYKDFTGNRIFNFYHQYSTANNFNRAINMGLKEIGRILKIDDLEFYAGRHSWATLAVNKVGIDKYTVHAALNHIDEAMKVTDIYIERDFEVENEANRKVLEYVFGWHK</sequence>
<dbReference type="Proteomes" id="UP000824236">
    <property type="component" value="Unassembled WGS sequence"/>
</dbReference>
<dbReference type="InterPro" id="IPR025269">
    <property type="entry name" value="SAM-like_dom"/>
</dbReference>
<keyword evidence="2 4" id="KW-0238">DNA-binding</keyword>
<dbReference type="Gene3D" id="1.10.150.130">
    <property type="match status" value="1"/>
</dbReference>
<accession>A0A9E2NNX7</accession>
<evidence type="ECO:0000313" key="6">
    <source>
        <dbReference type="EMBL" id="MBU3814470.1"/>
    </source>
</evidence>
<dbReference type="PANTHER" id="PTHR30349:SF64">
    <property type="entry name" value="PROPHAGE INTEGRASE INTD-RELATED"/>
    <property type="match status" value="1"/>
</dbReference>
<dbReference type="InterPro" id="IPR011010">
    <property type="entry name" value="DNA_brk_join_enz"/>
</dbReference>
<evidence type="ECO:0000259" key="5">
    <source>
        <dbReference type="PROSITE" id="PS51900"/>
    </source>
</evidence>
<organism evidence="6 7">
    <name type="scientific">Candidatus Bacteroides intestinipullorum</name>
    <dbReference type="NCBI Taxonomy" id="2838471"/>
    <lineage>
        <taxon>Bacteria</taxon>
        <taxon>Pseudomonadati</taxon>
        <taxon>Bacteroidota</taxon>
        <taxon>Bacteroidia</taxon>
        <taxon>Bacteroidales</taxon>
        <taxon>Bacteroidaceae</taxon>
        <taxon>Bacteroides</taxon>
    </lineage>
</organism>
<dbReference type="SUPFAM" id="SSF56349">
    <property type="entry name" value="DNA breaking-rejoining enzymes"/>
    <property type="match status" value="1"/>
</dbReference>
<feature type="domain" description="Core-binding (CB)" evidence="5">
    <location>
        <begin position="100"/>
        <end position="193"/>
    </location>
</feature>
<dbReference type="InterPro" id="IPR044068">
    <property type="entry name" value="CB"/>
</dbReference>
<dbReference type="InterPro" id="IPR010998">
    <property type="entry name" value="Integrase_recombinase_N"/>
</dbReference>
<feature type="non-terminal residue" evidence="6">
    <location>
        <position position="424"/>
    </location>
</feature>
<reference evidence="6" key="2">
    <citation type="submission" date="2021-04" db="EMBL/GenBank/DDBJ databases">
        <authorList>
            <person name="Gilroy R."/>
        </authorList>
    </citation>
    <scope>NUCLEOTIDE SEQUENCE</scope>
    <source>
        <strain evidence="6">B3-3758</strain>
    </source>
</reference>
<dbReference type="GO" id="GO:0015074">
    <property type="term" value="P:DNA integration"/>
    <property type="evidence" value="ECO:0007669"/>
    <property type="project" value="UniProtKB-KW"/>
</dbReference>
<dbReference type="Pfam" id="PF13102">
    <property type="entry name" value="Phage_int_SAM_5"/>
    <property type="match status" value="1"/>
</dbReference>
<evidence type="ECO:0000256" key="4">
    <source>
        <dbReference type="PROSITE-ProRule" id="PRU01248"/>
    </source>
</evidence>
<dbReference type="InterPro" id="IPR050090">
    <property type="entry name" value="Tyrosine_recombinase_XerCD"/>
</dbReference>
<evidence type="ECO:0000256" key="3">
    <source>
        <dbReference type="ARBA" id="ARBA00023172"/>
    </source>
</evidence>
<dbReference type="PANTHER" id="PTHR30349">
    <property type="entry name" value="PHAGE INTEGRASE-RELATED"/>
    <property type="match status" value="1"/>
</dbReference>
<dbReference type="AlphaFoldDB" id="A0A9E2NNX7"/>
<evidence type="ECO:0000256" key="1">
    <source>
        <dbReference type="ARBA" id="ARBA00022908"/>
    </source>
</evidence>
<dbReference type="GO" id="GO:0003677">
    <property type="term" value="F:DNA binding"/>
    <property type="evidence" value="ECO:0007669"/>
    <property type="project" value="UniProtKB-UniRule"/>
</dbReference>
<keyword evidence="3" id="KW-0233">DNA recombination</keyword>